<evidence type="ECO:0000313" key="9">
    <source>
        <dbReference type="Proteomes" id="UP000028401"/>
    </source>
</evidence>
<dbReference type="GO" id="GO:0010181">
    <property type="term" value="F:FMN binding"/>
    <property type="evidence" value="ECO:0007669"/>
    <property type="project" value="UniProtKB-UniRule"/>
</dbReference>
<dbReference type="Proteomes" id="UP000028401">
    <property type="component" value="Unassembled WGS sequence"/>
</dbReference>
<comment type="function">
    <text evidence="6">Quinone reductase that provides resistance to thiol-specific stress caused by electrophilic quinones.</text>
</comment>
<evidence type="ECO:0000256" key="6">
    <source>
        <dbReference type="HAMAP-Rule" id="MF_01216"/>
    </source>
</evidence>
<reference evidence="8 9" key="1">
    <citation type="submission" date="2014-06" db="EMBL/GenBank/DDBJ databases">
        <title>Draft genome sequence of the putrescine producing strain Lactococcus lactis subsp cremoris GE214.</title>
        <authorList>
            <person name="Ladero V."/>
            <person name="Linares D.M."/>
            <person name="del Rio B."/>
            <person name="Mayo B."/>
            <person name="Martin M.C."/>
            <person name="Fernandez M."/>
            <person name="Alvarez M.A."/>
        </authorList>
    </citation>
    <scope>NUCLEOTIDE SEQUENCE [LARGE SCALE GENOMIC DNA]</scope>
    <source>
        <strain evidence="8 9">GE214</strain>
    </source>
</reference>
<comment type="catalytic activity">
    <reaction evidence="5">
        <text>N,N-dimethyl-1,4-phenylenediamine + anthranilate + 2 NAD(+) = 2-(4-dimethylaminophenyl)diazenylbenzoate + 2 NADH + 2 H(+)</text>
        <dbReference type="Rhea" id="RHEA:55872"/>
        <dbReference type="ChEBI" id="CHEBI:15378"/>
        <dbReference type="ChEBI" id="CHEBI:15783"/>
        <dbReference type="ChEBI" id="CHEBI:16567"/>
        <dbReference type="ChEBI" id="CHEBI:57540"/>
        <dbReference type="ChEBI" id="CHEBI:57945"/>
        <dbReference type="ChEBI" id="CHEBI:71579"/>
        <dbReference type="EC" id="1.7.1.17"/>
    </reaction>
    <physiologicalReaction direction="right-to-left" evidence="5">
        <dbReference type="Rhea" id="RHEA:55874"/>
    </physiologicalReaction>
</comment>
<organism evidence="8 9">
    <name type="scientific">Lactococcus cremoris subsp. cremoris GE214</name>
    <dbReference type="NCBI Taxonomy" id="1415168"/>
    <lineage>
        <taxon>Bacteria</taxon>
        <taxon>Bacillati</taxon>
        <taxon>Bacillota</taxon>
        <taxon>Bacilli</taxon>
        <taxon>Lactobacillales</taxon>
        <taxon>Streptococcaceae</taxon>
        <taxon>Lactococcus</taxon>
        <taxon>Lactococcus cremoris subsp. cremoris</taxon>
    </lineage>
</organism>
<evidence type="ECO:0000259" key="7">
    <source>
        <dbReference type="Pfam" id="PF02525"/>
    </source>
</evidence>
<dbReference type="Gene3D" id="3.40.50.360">
    <property type="match status" value="1"/>
</dbReference>
<dbReference type="InterPro" id="IPR050104">
    <property type="entry name" value="FMN-dep_NADH:Q_OxRdtase_AzoR1"/>
</dbReference>
<gene>
    <name evidence="6" type="primary">azoR</name>
    <name evidence="8" type="ORF">U725_00883</name>
</gene>
<evidence type="ECO:0000256" key="4">
    <source>
        <dbReference type="ARBA" id="ARBA00023027"/>
    </source>
</evidence>
<sequence length="201" mass="21940">MSKLLVVKGHPLTAEYSLSLKGLDALVKSYKSAHPEDEIEELDVFSADIPTLNTELVSAMFSGKNAELTASQKDKLARFAGFTDQFLSADKVVIANPMYNLMIPAELKSWVDTVNVAGKTFKYTAEGPVGLANGKKVLHLQANGGVYGAQDPATVYMSAIFNFIGSDFRQIAVEGHAYDPEKTEELLAEFIKKVELEAQTF</sequence>
<dbReference type="SUPFAM" id="SSF52218">
    <property type="entry name" value="Flavoproteins"/>
    <property type="match status" value="1"/>
</dbReference>
<comment type="function">
    <text evidence="6">Also exhibits azoreductase activity. Catalyzes the reductive cleavage of the azo bond in aromatic azo compounds to the corresponding amines.</text>
</comment>
<comment type="cofactor">
    <cofactor evidence="6">
        <name>FMN</name>
        <dbReference type="ChEBI" id="CHEBI:58210"/>
    </cofactor>
    <text evidence="6">Binds 1 FMN per subunit.</text>
</comment>
<dbReference type="InterPro" id="IPR029039">
    <property type="entry name" value="Flavoprotein-like_sf"/>
</dbReference>
<evidence type="ECO:0000256" key="1">
    <source>
        <dbReference type="ARBA" id="ARBA00022630"/>
    </source>
</evidence>
<dbReference type="InterPro" id="IPR003680">
    <property type="entry name" value="Flavodoxin_fold"/>
</dbReference>
<dbReference type="GO" id="GO:0016652">
    <property type="term" value="F:oxidoreductase activity, acting on NAD(P)H as acceptor"/>
    <property type="evidence" value="ECO:0007669"/>
    <property type="project" value="UniProtKB-UniRule"/>
</dbReference>
<dbReference type="PANTHER" id="PTHR43741">
    <property type="entry name" value="FMN-DEPENDENT NADH-AZOREDUCTASE 1"/>
    <property type="match status" value="1"/>
</dbReference>
<comment type="similarity">
    <text evidence="6">Belongs to the azoreductase type 1 family.</text>
</comment>
<comment type="subunit">
    <text evidence="6">Homodimer.</text>
</comment>
<comment type="caution">
    <text evidence="8">The sequence shown here is derived from an EMBL/GenBank/DDBJ whole genome shotgun (WGS) entry which is preliminary data.</text>
</comment>
<dbReference type="PANTHER" id="PTHR43741:SF7">
    <property type="entry name" value="FMN-DEPENDENT NADH:QUINONE OXIDOREDUCTASE"/>
    <property type="match status" value="1"/>
</dbReference>
<dbReference type="GO" id="GO:0009055">
    <property type="term" value="F:electron transfer activity"/>
    <property type="evidence" value="ECO:0007669"/>
    <property type="project" value="UniProtKB-UniRule"/>
</dbReference>
<name>A0A084ACF5_LACLC</name>
<evidence type="ECO:0000313" key="8">
    <source>
        <dbReference type="EMBL" id="KEY62984.1"/>
    </source>
</evidence>
<feature type="binding site" evidence="6">
    <location>
        <begin position="98"/>
        <end position="101"/>
    </location>
    <ligand>
        <name>FMN</name>
        <dbReference type="ChEBI" id="CHEBI:58210"/>
    </ligand>
</feature>
<keyword evidence="1 6" id="KW-0285">Flavoprotein</keyword>
<dbReference type="InterPro" id="IPR023048">
    <property type="entry name" value="NADH:quinone_OxRdtase_FMN_depd"/>
</dbReference>
<dbReference type="HAMAP" id="MF_01216">
    <property type="entry name" value="Azoreductase_type1"/>
    <property type="match status" value="1"/>
</dbReference>
<dbReference type="GO" id="GO:0016655">
    <property type="term" value="F:oxidoreductase activity, acting on NAD(P)H, quinone or similar compound as acceptor"/>
    <property type="evidence" value="ECO:0007669"/>
    <property type="project" value="InterPro"/>
</dbReference>
<dbReference type="PATRIC" id="fig|1415168.3.peg.942"/>
<dbReference type="EC" id="1.7.1.17" evidence="6"/>
<dbReference type="EC" id="1.6.5.-" evidence="6"/>
<keyword evidence="4 6" id="KW-0520">NAD</keyword>
<evidence type="ECO:0000256" key="2">
    <source>
        <dbReference type="ARBA" id="ARBA00022643"/>
    </source>
</evidence>
<keyword evidence="2 6" id="KW-0288">FMN</keyword>
<keyword evidence="3 6" id="KW-0560">Oxidoreductase</keyword>
<accession>A0A084ACF5</accession>
<dbReference type="EMBL" id="AZSI01000017">
    <property type="protein sequence ID" value="KEY62984.1"/>
    <property type="molecule type" value="Genomic_DNA"/>
</dbReference>
<proteinExistence type="inferred from homology"/>
<feature type="binding site" evidence="6">
    <location>
        <begin position="17"/>
        <end position="19"/>
    </location>
    <ligand>
        <name>FMN</name>
        <dbReference type="ChEBI" id="CHEBI:58210"/>
    </ligand>
</feature>
<feature type="domain" description="Flavodoxin-like fold" evidence="7">
    <location>
        <begin position="2"/>
        <end position="194"/>
    </location>
</feature>
<evidence type="ECO:0000256" key="5">
    <source>
        <dbReference type="ARBA" id="ARBA00048542"/>
    </source>
</evidence>
<comment type="catalytic activity">
    <reaction evidence="6">
        <text>2 a quinone + NADH + H(+) = 2 a 1,4-benzosemiquinone + NAD(+)</text>
        <dbReference type="Rhea" id="RHEA:65952"/>
        <dbReference type="ChEBI" id="CHEBI:15378"/>
        <dbReference type="ChEBI" id="CHEBI:57540"/>
        <dbReference type="ChEBI" id="CHEBI:57945"/>
        <dbReference type="ChEBI" id="CHEBI:132124"/>
        <dbReference type="ChEBI" id="CHEBI:134225"/>
    </reaction>
</comment>
<dbReference type="AlphaFoldDB" id="A0A084ACF5"/>
<evidence type="ECO:0000256" key="3">
    <source>
        <dbReference type="ARBA" id="ARBA00023002"/>
    </source>
</evidence>
<dbReference type="Pfam" id="PF02525">
    <property type="entry name" value="Flavodoxin_2"/>
    <property type="match status" value="1"/>
</dbReference>
<dbReference type="RefSeq" id="WP_042747983.1">
    <property type="nucleotide sequence ID" value="NZ_AZSI01000017.1"/>
</dbReference>
<protein>
    <recommendedName>
        <fullName evidence="6">FMN dependent NADH:quinone oxidoreductase</fullName>
        <ecNumber evidence="6">1.6.5.-</ecNumber>
    </recommendedName>
    <alternativeName>
        <fullName evidence="6">Azo-dye reductase</fullName>
    </alternativeName>
    <alternativeName>
        <fullName evidence="6">FMN-dependent NADH-azo compound oxidoreductase</fullName>
    </alternativeName>
    <alternativeName>
        <fullName evidence="6">FMN-dependent NADH-azoreductase</fullName>
        <ecNumber evidence="6">1.7.1.17</ecNumber>
    </alternativeName>
</protein>
<comment type="caution">
    <text evidence="6">Lacks conserved residue(s) required for the propagation of feature annotation.</text>
</comment>